<feature type="transmembrane region" description="Helical" evidence="1">
    <location>
        <begin position="31"/>
        <end position="53"/>
    </location>
</feature>
<dbReference type="EMBL" id="BMAO01011926">
    <property type="protein sequence ID" value="GFQ77816.1"/>
    <property type="molecule type" value="Genomic_DNA"/>
</dbReference>
<evidence type="ECO:0000313" key="3">
    <source>
        <dbReference type="Proteomes" id="UP000887116"/>
    </source>
</evidence>
<reference evidence="2" key="1">
    <citation type="submission" date="2020-07" db="EMBL/GenBank/DDBJ databases">
        <title>Multicomponent nature underlies the extraordinary mechanical properties of spider dragline silk.</title>
        <authorList>
            <person name="Kono N."/>
            <person name="Nakamura H."/>
            <person name="Mori M."/>
            <person name="Yoshida Y."/>
            <person name="Ohtoshi R."/>
            <person name="Malay A.D."/>
            <person name="Moran D.A.P."/>
            <person name="Tomita M."/>
            <person name="Numata K."/>
            <person name="Arakawa K."/>
        </authorList>
    </citation>
    <scope>NUCLEOTIDE SEQUENCE</scope>
</reference>
<organism evidence="2 3">
    <name type="scientific">Trichonephila clavata</name>
    <name type="common">Joro spider</name>
    <name type="synonym">Nephila clavata</name>
    <dbReference type="NCBI Taxonomy" id="2740835"/>
    <lineage>
        <taxon>Eukaryota</taxon>
        <taxon>Metazoa</taxon>
        <taxon>Ecdysozoa</taxon>
        <taxon>Arthropoda</taxon>
        <taxon>Chelicerata</taxon>
        <taxon>Arachnida</taxon>
        <taxon>Araneae</taxon>
        <taxon>Araneomorphae</taxon>
        <taxon>Entelegynae</taxon>
        <taxon>Araneoidea</taxon>
        <taxon>Nephilidae</taxon>
        <taxon>Trichonephila</taxon>
    </lineage>
</organism>
<dbReference type="Proteomes" id="UP000887116">
    <property type="component" value="Unassembled WGS sequence"/>
</dbReference>
<name>A0A8X6FF31_TRICU</name>
<proteinExistence type="predicted"/>
<gene>
    <name evidence="2" type="primary">NCL1_48044</name>
    <name evidence="2" type="ORF">TNCT_513951</name>
</gene>
<comment type="caution">
    <text evidence="2">The sequence shown here is derived from an EMBL/GenBank/DDBJ whole genome shotgun (WGS) entry which is preliminary data.</text>
</comment>
<keyword evidence="3" id="KW-1185">Reference proteome</keyword>
<evidence type="ECO:0000256" key="1">
    <source>
        <dbReference type="SAM" id="Phobius"/>
    </source>
</evidence>
<sequence>MVLAGISVNYLNDLYIIRNEAPTAQRYRNEILNMLCFFNVAAIEKIFLLLFILPCAFADIECPGGVICSSAQKCCKVNGQYECCNLDVDMPEKDGMVYAGMALQRASPSYQNNSEIVNQNGFGSCSPFNCNGKCCSDYSCCPLFNGVCCSSNRCCPMLSKCCGDGCCGYMGECCGNGCCSDSQRCCDGWCCKKSQRCGARYFSCIGAAGVFSPALTSVLTLVVTTLAFKSFLL</sequence>
<keyword evidence="1" id="KW-0812">Transmembrane</keyword>
<keyword evidence="1" id="KW-1133">Transmembrane helix</keyword>
<accession>A0A8X6FF31</accession>
<dbReference type="OrthoDB" id="6426447at2759"/>
<feature type="transmembrane region" description="Helical" evidence="1">
    <location>
        <begin position="201"/>
        <end position="228"/>
    </location>
</feature>
<dbReference type="AlphaFoldDB" id="A0A8X6FF31"/>
<protein>
    <submittedName>
        <fullName evidence="2">Uncharacterized protein</fullName>
    </submittedName>
</protein>
<evidence type="ECO:0000313" key="2">
    <source>
        <dbReference type="EMBL" id="GFQ77816.1"/>
    </source>
</evidence>
<keyword evidence="1" id="KW-0472">Membrane</keyword>